<evidence type="ECO:0000313" key="3">
    <source>
        <dbReference type="EMBL" id="CAL1380058.1"/>
    </source>
</evidence>
<organism evidence="3 4">
    <name type="scientific">Linum trigynum</name>
    <dbReference type="NCBI Taxonomy" id="586398"/>
    <lineage>
        <taxon>Eukaryota</taxon>
        <taxon>Viridiplantae</taxon>
        <taxon>Streptophyta</taxon>
        <taxon>Embryophyta</taxon>
        <taxon>Tracheophyta</taxon>
        <taxon>Spermatophyta</taxon>
        <taxon>Magnoliopsida</taxon>
        <taxon>eudicotyledons</taxon>
        <taxon>Gunneridae</taxon>
        <taxon>Pentapetalae</taxon>
        <taxon>rosids</taxon>
        <taxon>fabids</taxon>
        <taxon>Malpighiales</taxon>
        <taxon>Linaceae</taxon>
        <taxon>Linum</taxon>
    </lineage>
</organism>
<keyword evidence="2" id="KW-0732">Signal</keyword>
<feature type="signal peptide" evidence="2">
    <location>
        <begin position="1"/>
        <end position="19"/>
    </location>
</feature>
<dbReference type="AlphaFoldDB" id="A0AAV2E2A6"/>
<feature type="chain" id="PRO_5043763338" description="Secreted protein" evidence="2">
    <location>
        <begin position="20"/>
        <end position="115"/>
    </location>
</feature>
<dbReference type="Proteomes" id="UP001497516">
    <property type="component" value="Chromosome 4"/>
</dbReference>
<evidence type="ECO:0008006" key="5">
    <source>
        <dbReference type="Google" id="ProtNLM"/>
    </source>
</evidence>
<accession>A0AAV2E2A6</accession>
<sequence>MLTLWLVVESSLLCLNSEGGLPQSPICYLGRMGDETDTIGETRRRPQPRLYCTKLRWPNSEGNLVILLPSSPMRKGPPRQCLRRGLGKGTAGTSRWFLFRLRDAQTECGHGGLRR</sequence>
<dbReference type="EMBL" id="OZ034817">
    <property type="protein sequence ID" value="CAL1380058.1"/>
    <property type="molecule type" value="Genomic_DNA"/>
</dbReference>
<feature type="region of interest" description="Disordered" evidence="1">
    <location>
        <begin position="69"/>
        <end position="89"/>
    </location>
</feature>
<name>A0AAV2E2A6_9ROSI</name>
<reference evidence="3 4" key="1">
    <citation type="submission" date="2024-04" db="EMBL/GenBank/DDBJ databases">
        <authorList>
            <person name="Fracassetti M."/>
        </authorList>
    </citation>
    <scope>NUCLEOTIDE SEQUENCE [LARGE SCALE GENOMIC DNA]</scope>
</reference>
<evidence type="ECO:0000256" key="2">
    <source>
        <dbReference type="SAM" id="SignalP"/>
    </source>
</evidence>
<protein>
    <recommendedName>
        <fullName evidence="5">Secreted protein</fullName>
    </recommendedName>
</protein>
<keyword evidence="4" id="KW-1185">Reference proteome</keyword>
<evidence type="ECO:0000256" key="1">
    <source>
        <dbReference type="SAM" id="MobiDB-lite"/>
    </source>
</evidence>
<proteinExistence type="predicted"/>
<evidence type="ECO:0000313" key="4">
    <source>
        <dbReference type="Proteomes" id="UP001497516"/>
    </source>
</evidence>
<gene>
    <name evidence="3" type="ORF">LTRI10_LOCUS21530</name>
</gene>